<dbReference type="Pfam" id="PF01725">
    <property type="entry name" value="Ham1p_like"/>
    <property type="match status" value="1"/>
</dbReference>
<evidence type="ECO:0000256" key="10">
    <source>
        <dbReference type="HAMAP-Rule" id="MF_01405"/>
    </source>
</evidence>
<accession>A0A1Y2K504</accession>
<evidence type="ECO:0000256" key="6">
    <source>
        <dbReference type="ARBA" id="ARBA00022842"/>
    </source>
</evidence>
<dbReference type="OrthoDB" id="9807456at2"/>
<comment type="catalytic activity">
    <reaction evidence="9 10">
        <text>XTP + H2O = XMP + diphosphate + H(+)</text>
        <dbReference type="Rhea" id="RHEA:28610"/>
        <dbReference type="ChEBI" id="CHEBI:15377"/>
        <dbReference type="ChEBI" id="CHEBI:15378"/>
        <dbReference type="ChEBI" id="CHEBI:33019"/>
        <dbReference type="ChEBI" id="CHEBI:57464"/>
        <dbReference type="ChEBI" id="CHEBI:61314"/>
        <dbReference type="EC" id="3.6.1.66"/>
    </reaction>
</comment>
<feature type="binding site" evidence="10">
    <location>
        <begin position="152"/>
        <end position="155"/>
    </location>
    <ligand>
        <name>substrate</name>
    </ligand>
</feature>
<evidence type="ECO:0000256" key="1">
    <source>
        <dbReference type="ARBA" id="ARBA00008023"/>
    </source>
</evidence>
<dbReference type="EMBL" id="LVJN01000020">
    <property type="protein sequence ID" value="OSM02085.1"/>
    <property type="molecule type" value="Genomic_DNA"/>
</dbReference>
<evidence type="ECO:0000256" key="5">
    <source>
        <dbReference type="ARBA" id="ARBA00022801"/>
    </source>
</evidence>
<gene>
    <name evidence="12" type="ORF">MAIT1_02171</name>
</gene>
<dbReference type="PANTHER" id="PTHR11067">
    <property type="entry name" value="INOSINE TRIPHOSPHATE PYROPHOSPHATASE/HAM1 PROTEIN"/>
    <property type="match status" value="1"/>
</dbReference>
<comment type="catalytic activity">
    <reaction evidence="10">
        <text>ITP + H2O = IMP + diphosphate + H(+)</text>
        <dbReference type="Rhea" id="RHEA:29399"/>
        <dbReference type="ChEBI" id="CHEBI:15377"/>
        <dbReference type="ChEBI" id="CHEBI:15378"/>
        <dbReference type="ChEBI" id="CHEBI:33019"/>
        <dbReference type="ChEBI" id="CHEBI:58053"/>
        <dbReference type="ChEBI" id="CHEBI:61402"/>
        <dbReference type="EC" id="3.6.1.66"/>
    </reaction>
</comment>
<keyword evidence="4 10" id="KW-0547">Nucleotide-binding</keyword>
<dbReference type="GO" id="GO:0046872">
    <property type="term" value="F:metal ion binding"/>
    <property type="evidence" value="ECO:0007669"/>
    <property type="project" value="UniProtKB-KW"/>
</dbReference>
<dbReference type="GO" id="GO:0035870">
    <property type="term" value="F:dITP diphosphatase activity"/>
    <property type="evidence" value="ECO:0007669"/>
    <property type="project" value="UniProtKB-UniRule"/>
</dbReference>
<protein>
    <recommendedName>
        <fullName evidence="10">dITP/XTP pyrophosphatase</fullName>
        <ecNumber evidence="10">3.6.1.66</ecNumber>
    </recommendedName>
    <alternativeName>
        <fullName evidence="10">Non-canonical purine NTP pyrophosphatase</fullName>
    </alternativeName>
    <alternativeName>
        <fullName evidence="10">Non-standard purine NTP pyrophosphatase</fullName>
    </alternativeName>
    <alternativeName>
        <fullName evidence="10">Nucleoside-triphosphate diphosphatase</fullName>
    </alternativeName>
    <alternativeName>
        <fullName evidence="10">Nucleoside-triphosphate pyrophosphatase</fullName>
        <shortName evidence="10">NTPase</shortName>
    </alternativeName>
</protein>
<feature type="binding site" evidence="10">
    <location>
        <position position="70"/>
    </location>
    <ligand>
        <name>substrate</name>
    </ligand>
</feature>
<comment type="function">
    <text evidence="10">Pyrophosphatase that catalyzes the hydrolysis of nucleoside triphosphates to their monophosphate derivatives, with a high preference for the non-canonical purine nucleotides XTP (xanthosine triphosphate), dITP (deoxyinosine triphosphate) and ITP. Seems to function as a house-cleaning enzyme that removes non-canonical purine nucleotides from the nucleotide pool, thus preventing their incorporation into DNA/RNA and avoiding chromosomal lesions.</text>
</comment>
<evidence type="ECO:0000256" key="11">
    <source>
        <dbReference type="RuleBase" id="RU003781"/>
    </source>
</evidence>
<dbReference type="AlphaFoldDB" id="A0A1Y2K504"/>
<keyword evidence="5 10" id="KW-0378">Hydrolase</keyword>
<keyword evidence="3 10" id="KW-0479">Metal-binding</keyword>
<dbReference type="CDD" id="cd00515">
    <property type="entry name" value="HAM1"/>
    <property type="match status" value="1"/>
</dbReference>
<comment type="caution">
    <text evidence="12">The sequence shown here is derived from an EMBL/GenBank/DDBJ whole genome shotgun (WGS) entry which is preliminary data.</text>
</comment>
<sequence>MKVLLATRNRKKIEEMRRMLAPFGWEPEGLDAHPDAPEVVEDGDTFAANALKKAREIARHAGCLALSDDSGLEVDGLDGAPGVYSARYAGEEADDQANLNKLIDEAKDFDERQRRARFRCVLALCDAEGRSRLFDGTVEGRITDEPAGENGFGYDPAFIPDGYDRTFAQMSGAEKDGMSHRGRALRALVEAVKLAGVSHRWPSVICCLERVRGV</sequence>
<dbReference type="HAMAP" id="MF_01405">
    <property type="entry name" value="Non_canon_purine_NTPase"/>
    <property type="match status" value="1"/>
</dbReference>
<comment type="cofactor">
    <cofactor evidence="10">
        <name>Mg(2+)</name>
        <dbReference type="ChEBI" id="CHEBI:18420"/>
    </cofactor>
    <text evidence="10">Binds 1 Mg(2+) ion per subunit.</text>
</comment>
<dbReference type="GO" id="GO:0036222">
    <property type="term" value="F:XTP diphosphatase activity"/>
    <property type="evidence" value="ECO:0007669"/>
    <property type="project" value="UniProtKB-UniRule"/>
</dbReference>
<feature type="binding site" evidence="10">
    <location>
        <position position="175"/>
    </location>
    <ligand>
        <name>substrate</name>
    </ligand>
</feature>
<feature type="binding site" evidence="10">
    <location>
        <begin position="180"/>
        <end position="181"/>
    </location>
    <ligand>
        <name>substrate</name>
    </ligand>
</feature>
<proteinExistence type="inferred from homology"/>
<reference evidence="12 13" key="1">
    <citation type="journal article" date="2016" name="BMC Genomics">
        <title>Combined genomic and structural analyses of a cultured magnetotactic bacterium reveals its niche adaptation to a dynamic environment.</title>
        <authorList>
            <person name="Araujo A.C."/>
            <person name="Morillo V."/>
            <person name="Cypriano J."/>
            <person name="Teixeira L.C."/>
            <person name="Leao P."/>
            <person name="Lyra S."/>
            <person name="Almeida L.G."/>
            <person name="Bazylinski D.A."/>
            <person name="Vasconcellos A.T."/>
            <person name="Abreu F."/>
            <person name="Lins U."/>
        </authorList>
    </citation>
    <scope>NUCLEOTIDE SEQUENCE [LARGE SCALE GENOMIC DNA]</scope>
    <source>
        <strain evidence="12 13">IT-1</strain>
    </source>
</reference>
<dbReference type="GO" id="GO:0005829">
    <property type="term" value="C:cytosol"/>
    <property type="evidence" value="ECO:0007669"/>
    <property type="project" value="TreeGrafter"/>
</dbReference>
<dbReference type="Proteomes" id="UP000194003">
    <property type="component" value="Unassembled WGS sequence"/>
</dbReference>
<evidence type="ECO:0000256" key="9">
    <source>
        <dbReference type="ARBA" id="ARBA00052017"/>
    </source>
</evidence>
<evidence type="ECO:0000313" key="12">
    <source>
        <dbReference type="EMBL" id="OSM02085.1"/>
    </source>
</evidence>
<evidence type="ECO:0000313" key="13">
    <source>
        <dbReference type="Proteomes" id="UP000194003"/>
    </source>
</evidence>
<evidence type="ECO:0000256" key="3">
    <source>
        <dbReference type="ARBA" id="ARBA00022723"/>
    </source>
</evidence>
<dbReference type="PANTHER" id="PTHR11067:SF9">
    <property type="entry name" value="INOSINE TRIPHOSPHATE PYROPHOSPHATASE"/>
    <property type="match status" value="1"/>
</dbReference>
<dbReference type="GO" id="GO:0036220">
    <property type="term" value="F:ITP diphosphatase activity"/>
    <property type="evidence" value="ECO:0007669"/>
    <property type="project" value="UniProtKB-UniRule"/>
</dbReference>
<dbReference type="RefSeq" id="WP_085444577.1">
    <property type="nucleotide sequence ID" value="NZ_LVJN01000020.1"/>
</dbReference>
<feature type="binding site" evidence="10">
    <location>
        <begin position="7"/>
        <end position="12"/>
    </location>
    <ligand>
        <name>substrate</name>
    </ligand>
</feature>
<dbReference type="NCBIfam" id="TIGR00042">
    <property type="entry name" value="RdgB/HAM1 family non-canonical purine NTP pyrophosphatase"/>
    <property type="match status" value="1"/>
</dbReference>
<dbReference type="GO" id="GO:0009117">
    <property type="term" value="P:nucleotide metabolic process"/>
    <property type="evidence" value="ECO:0007669"/>
    <property type="project" value="UniProtKB-KW"/>
</dbReference>
<dbReference type="GO" id="GO:0009146">
    <property type="term" value="P:purine nucleoside triphosphate catabolic process"/>
    <property type="evidence" value="ECO:0007669"/>
    <property type="project" value="UniProtKB-UniRule"/>
</dbReference>
<evidence type="ECO:0000256" key="7">
    <source>
        <dbReference type="ARBA" id="ARBA00023080"/>
    </source>
</evidence>
<dbReference type="InterPro" id="IPR020922">
    <property type="entry name" value="dITP/XTP_pyrophosphatase"/>
</dbReference>
<evidence type="ECO:0000256" key="2">
    <source>
        <dbReference type="ARBA" id="ARBA00011738"/>
    </source>
</evidence>
<feature type="binding site" evidence="10">
    <location>
        <position position="69"/>
    </location>
    <ligand>
        <name>Mg(2+)</name>
        <dbReference type="ChEBI" id="CHEBI:18420"/>
    </ligand>
</feature>
<dbReference type="Gene3D" id="3.90.950.10">
    <property type="match status" value="1"/>
</dbReference>
<name>A0A1Y2K504_9PROT</name>
<keyword evidence="13" id="KW-1185">Reference proteome</keyword>
<comment type="catalytic activity">
    <reaction evidence="8 10">
        <text>dITP + H2O = dIMP + diphosphate + H(+)</text>
        <dbReference type="Rhea" id="RHEA:28342"/>
        <dbReference type="ChEBI" id="CHEBI:15377"/>
        <dbReference type="ChEBI" id="CHEBI:15378"/>
        <dbReference type="ChEBI" id="CHEBI:33019"/>
        <dbReference type="ChEBI" id="CHEBI:61194"/>
        <dbReference type="ChEBI" id="CHEBI:61382"/>
        <dbReference type="EC" id="3.6.1.66"/>
    </reaction>
</comment>
<dbReference type="InterPro" id="IPR029001">
    <property type="entry name" value="ITPase-like_fam"/>
</dbReference>
<comment type="caution">
    <text evidence="10">Lacks conserved residue(s) required for the propagation of feature annotation.</text>
</comment>
<dbReference type="SUPFAM" id="SSF52972">
    <property type="entry name" value="ITPase-like"/>
    <property type="match status" value="1"/>
</dbReference>
<dbReference type="InterPro" id="IPR002637">
    <property type="entry name" value="RdgB/HAM1"/>
</dbReference>
<dbReference type="GO" id="GO:0017111">
    <property type="term" value="F:ribonucleoside triphosphate phosphatase activity"/>
    <property type="evidence" value="ECO:0007669"/>
    <property type="project" value="InterPro"/>
</dbReference>
<comment type="subunit">
    <text evidence="2 10">Homodimer.</text>
</comment>
<feature type="active site" description="Proton acceptor" evidence="10">
    <location>
        <position position="69"/>
    </location>
</feature>
<keyword evidence="6 10" id="KW-0460">Magnesium</keyword>
<dbReference type="STRING" id="1434232.MAIT1_02171"/>
<evidence type="ECO:0000256" key="4">
    <source>
        <dbReference type="ARBA" id="ARBA00022741"/>
    </source>
</evidence>
<dbReference type="GO" id="GO:0000166">
    <property type="term" value="F:nucleotide binding"/>
    <property type="evidence" value="ECO:0007669"/>
    <property type="project" value="UniProtKB-KW"/>
</dbReference>
<dbReference type="FunFam" id="3.90.950.10:FF:000001">
    <property type="entry name" value="dITP/XTP pyrophosphatase"/>
    <property type="match status" value="1"/>
</dbReference>
<evidence type="ECO:0000256" key="8">
    <source>
        <dbReference type="ARBA" id="ARBA00051875"/>
    </source>
</evidence>
<comment type="similarity">
    <text evidence="1 10 11">Belongs to the HAM1 NTPase family.</text>
</comment>
<keyword evidence="7 10" id="KW-0546">Nucleotide metabolism</keyword>
<organism evidence="12 13">
    <name type="scientific">Magnetofaba australis IT-1</name>
    <dbReference type="NCBI Taxonomy" id="1434232"/>
    <lineage>
        <taxon>Bacteria</taxon>
        <taxon>Pseudomonadati</taxon>
        <taxon>Pseudomonadota</taxon>
        <taxon>Magnetococcia</taxon>
        <taxon>Magnetococcales</taxon>
        <taxon>Magnetococcaceae</taxon>
        <taxon>Magnetofaba</taxon>
    </lineage>
</organism>
<dbReference type="EC" id="3.6.1.66" evidence="10"/>